<dbReference type="PANTHER" id="PTHR10334">
    <property type="entry name" value="CYSTEINE-RICH SECRETORY PROTEIN-RELATED"/>
    <property type="match status" value="1"/>
</dbReference>
<accession>A0A1G7HH75</accession>
<dbReference type="InterPro" id="IPR014044">
    <property type="entry name" value="CAP_dom"/>
</dbReference>
<dbReference type="SMART" id="SM00198">
    <property type="entry name" value="SCP"/>
    <property type="match status" value="1"/>
</dbReference>
<dbReference type="Proteomes" id="UP000199321">
    <property type="component" value="Unassembled WGS sequence"/>
</dbReference>
<dbReference type="STRING" id="227084.SAMN05421855_10494"/>
<dbReference type="AlphaFoldDB" id="A0A1G7HH75"/>
<sequence length="164" mass="18091">MKTSYLFIVAVLLCQLSIGQDITETGSDVTVEEATEFLKHHNMARSEVGVSNLSWNASIAKVAQEFANFLAADNCSFKHSGNENYGENVFMGNGTVYTALDASKSWYSELADYTYSDTDYNHYTQMVWKKTTEVGVGVGVCEDGSYIIVANYAPSGNMYGTFPY</sequence>
<dbReference type="Gene3D" id="3.40.33.10">
    <property type="entry name" value="CAP"/>
    <property type="match status" value="1"/>
</dbReference>
<dbReference type="OrthoDB" id="9794228at2"/>
<reference evidence="2 3" key="1">
    <citation type="submission" date="2016-10" db="EMBL/GenBank/DDBJ databases">
        <authorList>
            <person name="de Groot N.N."/>
        </authorList>
    </citation>
    <scope>NUCLEOTIDE SEQUENCE [LARGE SCALE GENOMIC DNA]</scope>
    <source>
        <strain evidence="2 3">DSM 16195</strain>
    </source>
</reference>
<proteinExistence type="predicted"/>
<dbReference type="Pfam" id="PF00188">
    <property type="entry name" value="CAP"/>
    <property type="match status" value="1"/>
</dbReference>
<evidence type="ECO:0000259" key="1">
    <source>
        <dbReference type="SMART" id="SM00198"/>
    </source>
</evidence>
<name>A0A1G7HH75_9FLAO</name>
<dbReference type="InterPro" id="IPR001283">
    <property type="entry name" value="CRISP-related"/>
</dbReference>
<dbReference type="PRINTS" id="PR00837">
    <property type="entry name" value="V5TPXLIKE"/>
</dbReference>
<evidence type="ECO:0000313" key="3">
    <source>
        <dbReference type="Proteomes" id="UP000199321"/>
    </source>
</evidence>
<organism evidence="2 3">
    <name type="scientific">Ulvibacter litoralis</name>
    <dbReference type="NCBI Taxonomy" id="227084"/>
    <lineage>
        <taxon>Bacteria</taxon>
        <taxon>Pseudomonadati</taxon>
        <taxon>Bacteroidota</taxon>
        <taxon>Flavobacteriia</taxon>
        <taxon>Flavobacteriales</taxon>
        <taxon>Flavobacteriaceae</taxon>
        <taxon>Ulvibacter</taxon>
    </lineage>
</organism>
<evidence type="ECO:0000313" key="2">
    <source>
        <dbReference type="EMBL" id="SDE99840.1"/>
    </source>
</evidence>
<gene>
    <name evidence="2" type="ORF">SAMN05421855_10494</name>
</gene>
<dbReference type="RefSeq" id="WP_093144754.1">
    <property type="nucleotide sequence ID" value="NZ_BMWO01000004.1"/>
</dbReference>
<dbReference type="SUPFAM" id="SSF55797">
    <property type="entry name" value="PR-1-like"/>
    <property type="match status" value="1"/>
</dbReference>
<dbReference type="EMBL" id="FNBA01000004">
    <property type="protein sequence ID" value="SDE99840.1"/>
    <property type="molecule type" value="Genomic_DNA"/>
</dbReference>
<protein>
    <submittedName>
        <fullName evidence="2">Pathogenesis-related protein 1</fullName>
    </submittedName>
</protein>
<keyword evidence="3" id="KW-1185">Reference proteome</keyword>
<dbReference type="InterPro" id="IPR035940">
    <property type="entry name" value="CAP_sf"/>
</dbReference>
<feature type="domain" description="SCP" evidence="1">
    <location>
        <begin position="32"/>
        <end position="160"/>
    </location>
</feature>